<dbReference type="PRINTS" id="PR00081">
    <property type="entry name" value="GDHRDH"/>
</dbReference>
<dbReference type="RefSeq" id="WP_190262012.1">
    <property type="nucleotide sequence ID" value="NZ_CP053923.1"/>
</dbReference>
<dbReference type="PANTHER" id="PTHR44196:SF4">
    <property type="entry name" value="SHORT CHAIN DEHYDROGENASE"/>
    <property type="match status" value="1"/>
</dbReference>
<sequence length="245" mass="26203">MTDIITPPSPPFPGRLAGRLALITGASRGIGRAVALRFAAEGAELVLVARTQAALEELDDELRQLGSRATLVPGDLTDADLIERISIAVFERWQRLDVLVGNAAQLGVLSPLGHVPADTWQAVFAVNVTANWRLLRSLDPLLRASPAGRALFVTDIVSAGRAYWSPYAASKAALESMVRGYAEEVERITPVRTNLLRPGPTRTALRSLAFPGENPLLLRAPDSITEAFVALAEAGDQPSGQIIDI</sequence>
<dbReference type="Pfam" id="PF00106">
    <property type="entry name" value="adh_short"/>
    <property type="match status" value="1"/>
</dbReference>
<organism evidence="3 4">
    <name type="scientific">Defluviicoccus vanus</name>
    <dbReference type="NCBI Taxonomy" id="111831"/>
    <lineage>
        <taxon>Bacteria</taxon>
        <taxon>Pseudomonadati</taxon>
        <taxon>Pseudomonadota</taxon>
        <taxon>Alphaproteobacteria</taxon>
        <taxon>Rhodospirillales</taxon>
        <taxon>Rhodospirillaceae</taxon>
        <taxon>Defluviicoccus</taxon>
    </lineage>
</organism>
<dbReference type="Proteomes" id="UP000516369">
    <property type="component" value="Chromosome"/>
</dbReference>
<gene>
    <name evidence="3" type="ORF">HQ394_03310</name>
</gene>
<dbReference type="EMBL" id="CP053923">
    <property type="protein sequence ID" value="QNT68573.1"/>
    <property type="molecule type" value="Genomic_DNA"/>
</dbReference>
<dbReference type="Gene3D" id="3.40.50.720">
    <property type="entry name" value="NAD(P)-binding Rossmann-like Domain"/>
    <property type="match status" value="1"/>
</dbReference>
<protein>
    <submittedName>
        <fullName evidence="3">SDR family NAD(P)-dependent oxidoreductase</fullName>
    </submittedName>
</protein>
<dbReference type="GO" id="GO:0016020">
    <property type="term" value="C:membrane"/>
    <property type="evidence" value="ECO:0007669"/>
    <property type="project" value="TreeGrafter"/>
</dbReference>
<dbReference type="PANTHER" id="PTHR44196">
    <property type="entry name" value="DEHYDROGENASE/REDUCTASE SDR FAMILY MEMBER 7B"/>
    <property type="match status" value="1"/>
</dbReference>
<keyword evidence="2" id="KW-0560">Oxidoreductase</keyword>
<evidence type="ECO:0000256" key="2">
    <source>
        <dbReference type="ARBA" id="ARBA00023002"/>
    </source>
</evidence>
<evidence type="ECO:0000256" key="1">
    <source>
        <dbReference type="ARBA" id="ARBA00006484"/>
    </source>
</evidence>
<reference evidence="3 4" key="1">
    <citation type="submission" date="2020-05" db="EMBL/GenBank/DDBJ databases">
        <title>Complete closed genome sequence of Defluviicoccus vanus.</title>
        <authorList>
            <person name="Bessarab I."/>
            <person name="Arumugam K."/>
            <person name="Maszenan A.M."/>
            <person name="Seviour R.J."/>
            <person name="Williams R.B."/>
        </authorList>
    </citation>
    <scope>NUCLEOTIDE SEQUENCE [LARGE SCALE GENOMIC DNA]</scope>
    <source>
        <strain evidence="3 4">Ben 114</strain>
    </source>
</reference>
<dbReference type="SUPFAM" id="SSF51735">
    <property type="entry name" value="NAD(P)-binding Rossmann-fold domains"/>
    <property type="match status" value="1"/>
</dbReference>
<accession>A0A7H1MYN7</accession>
<evidence type="ECO:0000313" key="4">
    <source>
        <dbReference type="Proteomes" id="UP000516369"/>
    </source>
</evidence>
<dbReference type="CDD" id="cd05233">
    <property type="entry name" value="SDR_c"/>
    <property type="match status" value="1"/>
</dbReference>
<dbReference type="AlphaFoldDB" id="A0A7H1MYN7"/>
<dbReference type="GO" id="GO:0016491">
    <property type="term" value="F:oxidoreductase activity"/>
    <property type="evidence" value="ECO:0007669"/>
    <property type="project" value="UniProtKB-KW"/>
</dbReference>
<dbReference type="InterPro" id="IPR002347">
    <property type="entry name" value="SDR_fam"/>
</dbReference>
<comment type="similarity">
    <text evidence="1">Belongs to the short-chain dehydrogenases/reductases (SDR) family.</text>
</comment>
<keyword evidence="4" id="KW-1185">Reference proteome</keyword>
<evidence type="ECO:0000313" key="3">
    <source>
        <dbReference type="EMBL" id="QNT68573.1"/>
    </source>
</evidence>
<name>A0A7H1MYN7_9PROT</name>
<proteinExistence type="inferred from homology"/>
<dbReference type="KEGG" id="dvn:HQ394_03310"/>
<dbReference type="InterPro" id="IPR036291">
    <property type="entry name" value="NAD(P)-bd_dom_sf"/>
</dbReference>